<evidence type="ECO:0000313" key="2">
    <source>
        <dbReference type="Proteomes" id="UP000476030"/>
    </source>
</evidence>
<evidence type="ECO:0000313" key="1">
    <source>
        <dbReference type="EMBL" id="MZR30892.1"/>
    </source>
</evidence>
<proteinExistence type="predicted"/>
<gene>
    <name evidence="1" type="ORF">GQE98_09630</name>
</gene>
<reference evidence="1 2" key="1">
    <citation type="submission" date="2019-12" db="EMBL/GenBank/DDBJ databases">
        <title>Snethiella sp. nov. sp. isolated from sea sand.</title>
        <authorList>
            <person name="Kim J."/>
            <person name="Jeong S.E."/>
            <person name="Jung H.S."/>
            <person name="Jeon C.O."/>
        </authorList>
    </citation>
    <scope>NUCLEOTIDE SEQUENCE [LARGE SCALE GENOMIC DNA]</scope>
    <source>
        <strain evidence="1 2">DP05</strain>
    </source>
</reference>
<dbReference type="Proteomes" id="UP000476030">
    <property type="component" value="Unassembled WGS sequence"/>
</dbReference>
<keyword evidence="2" id="KW-1185">Reference proteome</keyword>
<organism evidence="1 2">
    <name type="scientific">Sneathiella litorea</name>
    <dbReference type="NCBI Taxonomy" id="2606216"/>
    <lineage>
        <taxon>Bacteria</taxon>
        <taxon>Pseudomonadati</taxon>
        <taxon>Pseudomonadota</taxon>
        <taxon>Alphaproteobacteria</taxon>
        <taxon>Sneathiellales</taxon>
        <taxon>Sneathiellaceae</taxon>
        <taxon>Sneathiella</taxon>
    </lineage>
</organism>
<sequence length="272" mass="28838">MSELDLPQIAESQALAYVTSNDADAKLESALCDEIASHDPSAGDITLSDAEFREAWHHVIGGSPSGGFNFIVPEIKRPFMVTNASGETATVKTASGAAGQVLDGETRLFYCDGTDVLGLTDSTSGGGGGGTHAGALVKMSSNQSIADSTNTTLNWASESYDTDDYHDNSTNNSRLTVPSGVSKVIVSGQVRWDSNSSGTREILLEKNGSSSFDGRPFEHIDAQTNRTMQSFVSPVLAVTPGDYFELVAWQDSGASRDIESHVATWFSIQAIE</sequence>
<name>A0A6L8W8V7_9PROT</name>
<protein>
    <submittedName>
        <fullName evidence="1">Uncharacterized protein</fullName>
    </submittedName>
</protein>
<dbReference type="RefSeq" id="WP_161315433.1">
    <property type="nucleotide sequence ID" value="NZ_WTUW01000002.1"/>
</dbReference>
<dbReference type="AlphaFoldDB" id="A0A6L8W8V7"/>
<accession>A0A6L8W8V7</accession>
<dbReference type="EMBL" id="WTUW01000002">
    <property type="protein sequence ID" value="MZR30892.1"/>
    <property type="molecule type" value="Genomic_DNA"/>
</dbReference>
<comment type="caution">
    <text evidence="1">The sequence shown here is derived from an EMBL/GenBank/DDBJ whole genome shotgun (WGS) entry which is preliminary data.</text>
</comment>